<dbReference type="Proteomes" id="UP000268313">
    <property type="component" value="Unassembled WGS sequence"/>
</dbReference>
<dbReference type="InterPro" id="IPR027417">
    <property type="entry name" value="P-loop_NTPase"/>
</dbReference>
<dbReference type="RefSeq" id="WP_120607964.1">
    <property type="nucleotide sequence ID" value="NZ_JABFJX010000348.1"/>
</dbReference>
<dbReference type="SUPFAM" id="SSF52540">
    <property type="entry name" value="P-loop containing nucleoside triphosphate hydrolases"/>
    <property type="match status" value="1"/>
</dbReference>
<dbReference type="OrthoDB" id="7062607at2"/>
<protein>
    <submittedName>
        <fullName evidence="1">Sulfotransferase family protein</fullName>
    </submittedName>
</protein>
<comment type="caution">
    <text evidence="1">The sequence shown here is derived from an EMBL/GenBank/DDBJ whole genome shotgun (WGS) entry which is preliminary data.</text>
</comment>
<accession>A0A3A8JHG6</accession>
<keyword evidence="2" id="KW-1185">Reference proteome</keyword>
<reference evidence="2" key="1">
    <citation type="submission" date="2018-09" db="EMBL/GenBank/DDBJ databases">
        <authorList>
            <person name="Livingstone P.G."/>
            <person name="Whitworth D.E."/>
        </authorList>
    </citation>
    <scope>NUCLEOTIDE SEQUENCE [LARGE SCALE GENOMIC DNA]</scope>
    <source>
        <strain evidence="2">CA043D</strain>
    </source>
</reference>
<keyword evidence="1" id="KW-0808">Transferase</keyword>
<evidence type="ECO:0000313" key="1">
    <source>
        <dbReference type="EMBL" id="RKG94785.1"/>
    </source>
</evidence>
<dbReference type="Pfam" id="PF13469">
    <property type="entry name" value="Sulfotransfer_3"/>
    <property type="match status" value="1"/>
</dbReference>
<dbReference type="AlphaFoldDB" id="A0A3A8JHG6"/>
<proteinExistence type="predicted"/>
<dbReference type="Gene3D" id="3.40.50.300">
    <property type="entry name" value="P-loop containing nucleotide triphosphate hydrolases"/>
    <property type="match status" value="1"/>
</dbReference>
<dbReference type="GO" id="GO:0016740">
    <property type="term" value="F:transferase activity"/>
    <property type="evidence" value="ECO:0007669"/>
    <property type="project" value="UniProtKB-KW"/>
</dbReference>
<gene>
    <name evidence="1" type="ORF">D7X32_41090</name>
</gene>
<evidence type="ECO:0000313" key="2">
    <source>
        <dbReference type="Proteomes" id="UP000268313"/>
    </source>
</evidence>
<name>A0A3A8JHG6_9BACT</name>
<sequence>MATASAKGEGASLTVLYITGWCRSGSTILGNVLNEVPGFFHVGELSFLWKNAYGNGSNTLCGCGQQLLECGIWNTVLTSDVPAGLTPRASAEAVVRRQQAAVRTRHTLRVLDEAGDSQALQAHADFLARTYRTIARATGSTVLVDSGKFPSEAALLPRVEGIRPLYLHLVRDPRAVTHSWTKTKQYVVPMSAARSTAYWLGFNAASEEVTRRFPAQSLFLRYEDFIAAPDRAVDTVLDLVGVPRAQNPVKGRTVVLGKNHTVTGNPDRFRSGPTLLRGEDDAWKGELASGAKALTVALAWPLMAKYGYLGGTRRAPAGGSTPDPAGVETRP</sequence>
<organism evidence="1 2">
    <name type="scientific">Corallococcus carmarthensis</name>
    <dbReference type="NCBI Taxonomy" id="2316728"/>
    <lineage>
        <taxon>Bacteria</taxon>
        <taxon>Pseudomonadati</taxon>
        <taxon>Myxococcota</taxon>
        <taxon>Myxococcia</taxon>
        <taxon>Myxococcales</taxon>
        <taxon>Cystobacterineae</taxon>
        <taxon>Myxococcaceae</taxon>
        <taxon>Corallococcus</taxon>
    </lineage>
</organism>
<dbReference type="EMBL" id="RAWE01000306">
    <property type="protein sequence ID" value="RKG94785.1"/>
    <property type="molecule type" value="Genomic_DNA"/>
</dbReference>